<dbReference type="SUPFAM" id="SSF54427">
    <property type="entry name" value="NTF2-like"/>
    <property type="match status" value="1"/>
</dbReference>
<name>A0A239P5I1_9ACTN</name>
<sequence>MNPHPEPMAPDAASESAIEHVFRARHEAVPAQDADKIADLYAADDVIETPAAVLLSGDMGSGVVQGRESIRAFFAGSFAVRRREGIFENWVAYRDLLHRRASVDLGVPAPDTDGRTDPTSSSAWTSSTDSSRVHLVCWGWVGFKKLHAAANNTPPTG</sequence>
<feature type="region of interest" description="Disordered" evidence="1">
    <location>
        <begin position="105"/>
        <end position="126"/>
    </location>
</feature>
<evidence type="ECO:0000256" key="1">
    <source>
        <dbReference type="SAM" id="MobiDB-lite"/>
    </source>
</evidence>
<reference evidence="2 3" key="1">
    <citation type="submission" date="2017-06" db="EMBL/GenBank/DDBJ databases">
        <authorList>
            <person name="Kim H.J."/>
            <person name="Triplett B.A."/>
        </authorList>
    </citation>
    <scope>NUCLEOTIDE SEQUENCE [LARGE SCALE GENOMIC DNA]</scope>
    <source>
        <strain evidence="2 3">CGMCC 4.2132</strain>
    </source>
</reference>
<dbReference type="Gene3D" id="3.10.450.50">
    <property type="match status" value="1"/>
</dbReference>
<dbReference type="InterPro" id="IPR032710">
    <property type="entry name" value="NTF2-like_dom_sf"/>
</dbReference>
<accession>A0A239P5I1</accession>
<feature type="compositionally biased region" description="Low complexity" evidence="1">
    <location>
        <begin position="117"/>
        <end position="126"/>
    </location>
</feature>
<evidence type="ECO:0008006" key="4">
    <source>
        <dbReference type="Google" id="ProtNLM"/>
    </source>
</evidence>
<proteinExistence type="predicted"/>
<organism evidence="2 3">
    <name type="scientific">Streptosporangium subroseum</name>
    <dbReference type="NCBI Taxonomy" id="106412"/>
    <lineage>
        <taxon>Bacteria</taxon>
        <taxon>Bacillati</taxon>
        <taxon>Actinomycetota</taxon>
        <taxon>Actinomycetes</taxon>
        <taxon>Streptosporangiales</taxon>
        <taxon>Streptosporangiaceae</taxon>
        <taxon>Streptosporangium</taxon>
    </lineage>
</organism>
<dbReference type="EMBL" id="FZOD01000089">
    <property type="protein sequence ID" value="SNT62280.1"/>
    <property type="molecule type" value="Genomic_DNA"/>
</dbReference>
<evidence type="ECO:0000313" key="2">
    <source>
        <dbReference type="EMBL" id="SNT62280.1"/>
    </source>
</evidence>
<dbReference type="AlphaFoldDB" id="A0A239P5I1"/>
<evidence type="ECO:0000313" key="3">
    <source>
        <dbReference type="Proteomes" id="UP000198282"/>
    </source>
</evidence>
<protein>
    <recommendedName>
        <fullName evidence="4">SnoaL-like domain-containing protein</fullName>
    </recommendedName>
</protein>
<dbReference type="Proteomes" id="UP000198282">
    <property type="component" value="Unassembled WGS sequence"/>
</dbReference>
<keyword evidence="3" id="KW-1185">Reference proteome</keyword>
<gene>
    <name evidence="2" type="ORF">SAMN05216276_108922</name>
</gene>